<feature type="region of interest" description="Disordered" evidence="1">
    <location>
        <begin position="1"/>
        <end position="63"/>
    </location>
</feature>
<protein>
    <recommendedName>
        <fullName evidence="3">CU044_5270 family protein</fullName>
    </recommendedName>
</protein>
<dbReference type="InterPro" id="IPR047789">
    <property type="entry name" value="CU044_5270-like"/>
</dbReference>
<evidence type="ECO:0008006" key="3">
    <source>
        <dbReference type="Google" id="ProtNLM"/>
    </source>
</evidence>
<name>A0A6G3XMI7_9ACTN</name>
<feature type="region of interest" description="Disordered" evidence="1">
    <location>
        <begin position="188"/>
        <end position="238"/>
    </location>
</feature>
<evidence type="ECO:0000256" key="1">
    <source>
        <dbReference type="SAM" id="MobiDB-lite"/>
    </source>
</evidence>
<proteinExistence type="predicted"/>
<sequence>MADELELLRSADPVPPGGPHFGDGPLDHNAERRLEQLLRDRGNGLGGRPRDRQGLLSDRRVPEGRLPGRVRDLLLPGSRRLRLAGGLVATAVVAALTLTLVLSGPSTPPAVAAPRPLVVETGSTPVPLHRMAELAAAVAGTDGAPRLRKGTHVQSWSLGMSDDKPPITLPEERIVRWRADDSHTELVVATDPTHPGRPVLSDEGGEPHLVDDGHVLLDRTYPPSWSDAPPKSPPPRDPARLRAYLMEAQYTDTPLTTPELLDAMATLLDNWTLGARENAALTRLLAGAEGLRPVGRVTDRLGRPGQAYVNDDDGRGVRRMLIMDPATGAVLGLESTVTAPEPRFGVKEGDVMSYSAWMR</sequence>
<dbReference type="AlphaFoldDB" id="A0A6G3XMI7"/>
<accession>A0A6G3XMI7</accession>
<evidence type="ECO:0000313" key="2">
    <source>
        <dbReference type="EMBL" id="NEE18874.1"/>
    </source>
</evidence>
<feature type="compositionally biased region" description="Basic and acidic residues" evidence="1">
    <location>
        <begin position="25"/>
        <end position="63"/>
    </location>
</feature>
<dbReference type="EMBL" id="JAAGMN010007567">
    <property type="protein sequence ID" value="NEE18874.1"/>
    <property type="molecule type" value="Genomic_DNA"/>
</dbReference>
<reference evidence="2" key="1">
    <citation type="submission" date="2020-01" db="EMBL/GenBank/DDBJ databases">
        <title>Insect and environment-associated Actinomycetes.</title>
        <authorList>
            <person name="Currrie C."/>
            <person name="Chevrette M."/>
            <person name="Carlson C."/>
            <person name="Stubbendieck R."/>
            <person name="Wendt-Pienkowski E."/>
        </authorList>
    </citation>
    <scope>NUCLEOTIDE SEQUENCE</scope>
    <source>
        <strain evidence="2">SID7499</strain>
    </source>
</reference>
<organism evidence="2">
    <name type="scientific">Streptomyces sp. SID7499</name>
    <dbReference type="NCBI Taxonomy" id="2706086"/>
    <lineage>
        <taxon>Bacteria</taxon>
        <taxon>Bacillati</taxon>
        <taxon>Actinomycetota</taxon>
        <taxon>Actinomycetes</taxon>
        <taxon>Kitasatosporales</taxon>
        <taxon>Streptomycetaceae</taxon>
        <taxon>Streptomyces</taxon>
    </lineage>
</organism>
<dbReference type="NCBIfam" id="NF038083">
    <property type="entry name" value="CU044_5270_fam"/>
    <property type="match status" value="1"/>
</dbReference>
<feature type="compositionally biased region" description="Basic and acidic residues" evidence="1">
    <location>
        <begin position="205"/>
        <end position="217"/>
    </location>
</feature>
<gene>
    <name evidence="2" type="ORF">G3M58_71945</name>
</gene>
<comment type="caution">
    <text evidence="2">The sequence shown here is derived from an EMBL/GenBank/DDBJ whole genome shotgun (WGS) entry which is preliminary data.</text>
</comment>